<dbReference type="Pfam" id="PF04358">
    <property type="entry name" value="DsrC"/>
    <property type="match status" value="1"/>
</dbReference>
<organism evidence="5 6">
    <name type="scientific">Psittacicella melopsittaci</name>
    <dbReference type="NCBI Taxonomy" id="2028576"/>
    <lineage>
        <taxon>Bacteria</taxon>
        <taxon>Pseudomonadati</taxon>
        <taxon>Pseudomonadota</taxon>
        <taxon>Gammaproteobacteria</taxon>
        <taxon>Pasteurellales</taxon>
        <taxon>Psittacicellaceae</taxon>
        <taxon>Psittacicella</taxon>
    </lineage>
</organism>
<evidence type="ECO:0000313" key="5">
    <source>
        <dbReference type="EMBL" id="RIY33086.1"/>
    </source>
</evidence>
<evidence type="ECO:0000313" key="6">
    <source>
        <dbReference type="Proteomes" id="UP000266258"/>
    </source>
</evidence>
<dbReference type="PANTHER" id="PTHR37010">
    <property type="entry name" value="SULFURTRANSFERASE TUSE"/>
    <property type="match status" value="1"/>
</dbReference>
<dbReference type="InterPro" id="IPR007453">
    <property type="entry name" value="DsrC/TusE"/>
</dbReference>
<gene>
    <name evidence="5" type="ORF">CJP74_02875</name>
</gene>
<dbReference type="InterPro" id="IPR043163">
    <property type="entry name" value="DsrC-like_N"/>
</dbReference>
<keyword evidence="2" id="KW-0963">Cytoplasm</keyword>
<dbReference type="PANTHER" id="PTHR37010:SF1">
    <property type="entry name" value="SULFURTRANSFERASE TUSE"/>
    <property type="match status" value="1"/>
</dbReference>
<comment type="similarity">
    <text evidence="3">Belongs to the dsrC/tusE family.</text>
</comment>
<keyword evidence="6" id="KW-1185">Reference proteome</keyword>
<keyword evidence="3 5" id="KW-0808">Transferase</keyword>
<dbReference type="Gene3D" id="1.10.10.370">
    <property type="entry name" value="DsrC-like protein, C-terminal domain"/>
    <property type="match status" value="1"/>
</dbReference>
<comment type="function">
    <text evidence="3">Part of a sulfur-relay system.</text>
</comment>
<evidence type="ECO:0000256" key="1">
    <source>
        <dbReference type="ARBA" id="ARBA00004496"/>
    </source>
</evidence>
<dbReference type="SUPFAM" id="SSF69721">
    <property type="entry name" value="DsrC, the gamma subunit of dissimilatory sulfite reductase"/>
    <property type="match status" value="1"/>
</dbReference>
<accession>A0A3A1Y704</accession>
<dbReference type="GO" id="GO:0016740">
    <property type="term" value="F:transferase activity"/>
    <property type="evidence" value="ECO:0007669"/>
    <property type="project" value="UniProtKB-KW"/>
</dbReference>
<dbReference type="OrthoDB" id="9786347at2"/>
<dbReference type="GO" id="GO:0097163">
    <property type="term" value="F:sulfur carrier activity"/>
    <property type="evidence" value="ECO:0007669"/>
    <property type="project" value="TreeGrafter"/>
</dbReference>
<evidence type="ECO:0000256" key="4">
    <source>
        <dbReference type="PIRSR" id="PIRSR006223-50"/>
    </source>
</evidence>
<protein>
    <recommendedName>
        <fullName evidence="3">Sulfurtransferase</fullName>
        <ecNumber evidence="3">2.8.1.-</ecNumber>
    </recommendedName>
</protein>
<name>A0A3A1Y704_9GAMM</name>
<dbReference type="PIRSF" id="PIRSF006223">
    <property type="entry name" value="DsrC_TusE"/>
    <property type="match status" value="1"/>
</dbReference>
<dbReference type="AlphaFoldDB" id="A0A3A1Y704"/>
<reference evidence="5 6" key="1">
    <citation type="submission" date="2017-08" db="EMBL/GenBank/DDBJ databases">
        <title>Reclassification of Bisgaard taxon 37 and 44.</title>
        <authorList>
            <person name="Christensen H."/>
        </authorList>
    </citation>
    <scope>NUCLEOTIDE SEQUENCE [LARGE SCALE GENOMIC DNA]</scope>
    <source>
        <strain evidence="5 6">B96_4</strain>
    </source>
</reference>
<comment type="caution">
    <text evidence="5">The sequence shown here is derived from an EMBL/GenBank/DDBJ whole genome shotgun (WGS) entry which is preliminary data.</text>
</comment>
<dbReference type="EMBL" id="NRJH01000022">
    <property type="protein sequence ID" value="RIY33086.1"/>
    <property type="molecule type" value="Genomic_DNA"/>
</dbReference>
<proteinExistence type="inferred from homology"/>
<dbReference type="NCBIfam" id="TIGR03342">
    <property type="entry name" value="dsrC_tusE_dsvC"/>
    <property type="match status" value="1"/>
</dbReference>
<evidence type="ECO:0000256" key="2">
    <source>
        <dbReference type="ARBA" id="ARBA00022490"/>
    </source>
</evidence>
<dbReference type="GO" id="GO:0005737">
    <property type="term" value="C:cytoplasm"/>
    <property type="evidence" value="ECO:0007669"/>
    <property type="project" value="UniProtKB-SubCell"/>
</dbReference>
<sequence length="108" mass="12523">MTYTYQDLAKDSEGYLIDQSQWNTEIAWQIAQAENIELTESHWLIINFVRNYFEQFQTTPSIRMLVKNLQKAYGDQIGNSRYLQKMFNDSPAKTVAKLAGLPKPAKCL</sequence>
<dbReference type="Gene3D" id="3.30.1420.10">
    <property type="match status" value="1"/>
</dbReference>
<dbReference type="InterPro" id="IPR042072">
    <property type="entry name" value="DsrC-like_C"/>
</dbReference>
<evidence type="ECO:0000256" key="3">
    <source>
        <dbReference type="PIRNR" id="PIRNR006223"/>
    </source>
</evidence>
<dbReference type="Proteomes" id="UP000266258">
    <property type="component" value="Unassembled WGS sequence"/>
</dbReference>
<dbReference type="RefSeq" id="WP_119496770.1">
    <property type="nucleotide sequence ID" value="NZ_NRJH01000022.1"/>
</dbReference>
<comment type="subcellular location">
    <subcellularLocation>
        <location evidence="1">Cytoplasm</location>
    </subcellularLocation>
</comment>
<feature type="active site" description="Cysteine persulfide intermediate" evidence="4">
    <location>
        <position position="107"/>
    </location>
</feature>
<dbReference type="InterPro" id="IPR025526">
    <property type="entry name" value="DsrC-like_dom_sf"/>
</dbReference>
<dbReference type="EC" id="2.8.1.-" evidence="3"/>
<dbReference type="GO" id="GO:0002143">
    <property type="term" value="P:tRNA wobble position uridine thiolation"/>
    <property type="evidence" value="ECO:0007669"/>
    <property type="project" value="TreeGrafter"/>
</dbReference>